<dbReference type="InterPro" id="IPR002049">
    <property type="entry name" value="LE_dom"/>
</dbReference>
<feature type="region of interest" description="Disordered" evidence="2">
    <location>
        <begin position="39"/>
        <end position="71"/>
    </location>
</feature>
<accession>A0A9W7C3P0</accession>
<evidence type="ECO:0000313" key="4">
    <source>
        <dbReference type="EMBL" id="GMI02210.1"/>
    </source>
</evidence>
<evidence type="ECO:0000259" key="3">
    <source>
        <dbReference type="PROSITE" id="PS50026"/>
    </source>
</evidence>
<feature type="disulfide bond" evidence="1">
    <location>
        <begin position="169"/>
        <end position="186"/>
    </location>
</feature>
<dbReference type="InterPro" id="IPR029063">
    <property type="entry name" value="SAM-dependent_MTases_sf"/>
</dbReference>
<evidence type="ECO:0000313" key="5">
    <source>
        <dbReference type="Proteomes" id="UP001165085"/>
    </source>
</evidence>
<dbReference type="PROSITE" id="PS00022">
    <property type="entry name" value="EGF_1"/>
    <property type="match status" value="1"/>
</dbReference>
<dbReference type="AlphaFoldDB" id="A0A9W7C3P0"/>
<dbReference type="Pfam" id="PF13489">
    <property type="entry name" value="Methyltransf_23"/>
    <property type="match status" value="1"/>
</dbReference>
<dbReference type="InterPro" id="IPR000742">
    <property type="entry name" value="EGF"/>
</dbReference>
<keyword evidence="5" id="KW-1185">Reference proteome</keyword>
<dbReference type="CDD" id="cd00055">
    <property type="entry name" value="EGF_Lam"/>
    <property type="match status" value="1"/>
</dbReference>
<reference evidence="5" key="1">
    <citation type="journal article" date="2023" name="Commun. Biol.">
        <title>Genome analysis of Parmales, the sister group of diatoms, reveals the evolutionary specialization of diatoms from phago-mixotrophs to photoautotrophs.</title>
        <authorList>
            <person name="Ban H."/>
            <person name="Sato S."/>
            <person name="Yoshikawa S."/>
            <person name="Yamada K."/>
            <person name="Nakamura Y."/>
            <person name="Ichinomiya M."/>
            <person name="Sato N."/>
            <person name="Blanc-Mathieu R."/>
            <person name="Endo H."/>
            <person name="Kuwata A."/>
            <person name="Ogata H."/>
        </authorList>
    </citation>
    <scope>NUCLEOTIDE SEQUENCE [LARGE SCALE GENOMIC DNA]</scope>
    <source>
        <strain evidence="5">NIES 3701</strain>
    </source>
</reference>
<organism evidence="4 5">
    <name type="scientific">Triparma strigata</name>
    <dbReference type="NCBI Taxonomy" id="1606541"/>
    <lineage>
        <taxon>Eukaryota</taxon>
        <taxon>Sar</taxon>
        <taxon>Stramenopiles</taxon>
        <taxon>Ochrophyta</taxon>
        <taxon>Bolidophyceae</taxon>
        <taxon>Parmales</taxon>
        <taxon>Triparmaceae</taxon>
        <taxon>Triparma</taxon>
    </lineage>
</organism>
<sequence>MRIPKVMRTKQVAQIIAVVAVLCIFFTQQVGDHSSSTVVPVSASQTGPSDNGGGYPPIHPTAGEQALKSWPGPGDTDALLAKIATLEQTVAAQEAGDTAALKAKIATLEQKVAAQETQPATNLQGGEKVIGRNLPGANSQAALKHVLANGWESSDVHVTQDQHHRNDICLYQGNCNLHGENILGRCFCLPGFTGPECEEATDKPLCTNNDDKCFYTEEAGVFAISLSRWHMAQEAELAMWNGNAGKKAGKAGTGDRIDEHLKDFSNYVSVGADGNNLGNFIEVGTGPWTQSLTMMKARGFSVNKYVIMEPGAINYAANTPGTVYRDGQIDGFDGKTVVINAGGEHLDLFYEAFDTVMIVNVLEHVLNGASILRNLYNALKPGGLLIFQDRWWDQEGAPGSERAEMDMDVLFHPIRMKKVVFEQFLSGFEVIYDRRDEEVASFHTGGRNYEGTYFIGRKKMTQC</sequence>
<dbReference type="SUPFAM" id="SSF57196">
    <property type="entry name" value="EGF/Laminin"/>
    <property type="match status" value="1"/>
</dbReference>
<dbReference type="PROSITE" id="PS50026">
    <property type="entry name" value="EGF_3"/>
    <property type="match status" value="1"/>
</dbReference>
<comment type="caution">
    <text evidence="4">The sequence shown here is derived from an EMBL/GenBank/DDBJ whole genome shotgun (WGS) entry which is preliminary data.</text>
</comment>
<dbReference type="Gene3D" id="3.40.50.150">
    <property type="entry name" value="Vaccinia Virus protein VP39"/>
    <property type="match status" value="1"/>
</dbReference>
<name>A0A9W7C3P0_9STRA</name>
<feature type="disulfide bond" evidence="1">
    <location>
        <begin position="188"/>
        <end position="197"/>
    </location>
</feature>
<dbReference type="EMBL" id="BRXY01000593">
    <property type="protein sequence ID" value="GMI02210.1"/>
    <property type="molecule type" value="Genomic_DNA"/>
</dbReference>
<comment type="caution">
    <text evidence="1">Lacks conserved residue(s) required for the propagation of feature annotation.</text>
</comment>
<proteinExistence type="predicted"/>
<dbReference type="PROSITE" id="PS01186">
    <property type="entry name" value="EGF_2"/>
    <property type="match status" value="1"/>
</dbReference>
<dbReference type="Proteomes" id="UP001165085">
    <property type="component" value="Unassembled WGS sequence"/>
</dbReference>
<feature type="compositionally biased region" description="Polar residues" evidence="2">
    <location>
        <begin position="39"/>
        <end position="49"/>
    </location>
</feature>
<keyword evidence="1" id="KW-0245">EGF-like domain</keyword>
<gene>
    <name evidence="4" type="ORF">TrST_g14275</name>
</gene>
<dbReference type="CDD" id="cd02440">
    <property type="entry name" value="AdoMet_MTases"/>
    <property type="match status" value="1"/>
</dbReference>
<dbReference type="OrthoDB" id="442731at2759"/>
<dbReference type="Pfam" id="PF23106">
    <property type="entry name" value="EGF_Teneurin"/>
    <property type="match status" value="1"/>
</dbReference>
<protein>
    <recommendedName>
        <fullName evidence="3">EGF-like domain-containing protein</fullName>
    </recommendedName>
</protein>
<evidence type="ECO:0000256" key="2">
    <source>
        <dbReference type="SAM" id="MobiDB-lite"/>
    </source>
</evidence>
<evidence type="ECO:0000256" key="1">
    <source>
        <dbReference type="PROSITE-ProRule" id="PRU00076"/>
    </source>
</evidence>
<feature type="domain" description="EGF-like" evidence="3">
    <location>
        <begin position="159"/>
        <end position="198"/>
    </location>
</feature>
<keyword evidence="1" id="KW-1015">Disulfide bond</keyword>
<dbReference type="SUPFAM" id="SSF53335">
    <property type="entry name" value="S-adenosyl-L-methionine-dependent methyltransferases"/>
    <property type="match status" value="1"/>
</dbReference>